<dbReference type="STRING" id="228405.HNE_2977"/>
<dbReference type="PRINTS" id="PR00455">
    <property type="entry name" value="HTHTETR"/>
</dbReference>
<name>Q0BXY9_HYPNA</name>
<protein>
    <submittedName>
        <fullName evidence="4">Transcriptional regulator, TetR family</fullName>
    </submittedName>
</protein>
<dbReference type="Proteomes" id="UP000001959">
    <property type="component" value="Chromosome"/>
</dbReference>
<dbReference type="PANTHER" id="PTHR43479">
    <property type="entry name" value="ACREF/ENVCD OPERON REPRESSOR-RELATED"/>
    <property type="match status" value="1"/>
</dbReference>
<keyword evidence="1 2" id="KW-0238">DNA-binding</keyword>
<dbReference type="PANTHER" id="PTHR43479:SF11">
    <property type="entry name" value="ACREF_ENVCD OPERON REPRESSOR-RELATED"/>
    <property type="match status" value="1"/>
</dbReference>
<accession>Q0BXY9</accession>
<dbReference type="InterPro" id="IPR050624">
    <property type="entry name" value="HTH-type_Tx_Regulator"/>
</dbReference>
<sequence>MTRDDAGCRVILLQPERHLMADTTSPATLSGKRASTKAANRRAILQAGRQVFARIGFEATTVRDIIRETALASGTFYNYFKSKEEVFHAIAEDSTHRFRDRLADVRARAESLEDYMEHAYRAYFGFISRENEDAIESGAPHIALIGVRVDTPEMQAVAQEIRADLEHILAKQGIRPSVDTEYLTAAAIGIAREMGDYMLKRRPVDVEGATRFACTLLLSGLKTLDARV</sequence>
<dbReference type="AlphaFoldDB" id="Q0BXY9"/>
<dbReference type="Gene3D" id="1.10.357.10">
    <property type="entry name" value="Tetracycline Repressor, domain 2"/>
    <property type="match status" value="1"/>
</dbReference>
<evidence type="ECO:0000256" key="2">
    <source>
        <dbReference type="PROSITE-ProRule" id="PRU00335"/>
    </source>
</evidence>
<reference evidence="4 5" key="1">
    <citation type="journal article" date="2006" name="J. Bacteriol.">
        <title>Comparative genomic evidence for a close relationship between the dimorphic prosthecate bacteria Hyphomonas neptunium and Caulobacter crescentus.</title>
        <authorList>
            <person name="Badger J.H."/>
            <person name="Hoover T.R."/>
            <person name="Brun Y.V."/>
            <person name="Weiner R.M."/>
            <person name="Laub M.T."/>
            <person name="Alexandre G."/>
            <person name="Mrazek J."/>
            <person name="Ren Q."/>
            <person name="Paulsen I.T."/>
            <person name="Nelson K.E."/>
            <person name="Khouri H.M."/>
            <person name="Radune D."/>
            <person name="Sosa J."/>
            <person name="Dodson R.J."/>
            <person name="Sullivan S.A."/>
            <person name="Rosovitz M.J."/>
            <person name="Madupu R."/>
            <person name="Brinkac L.M."/>
            <person name="Durkin A.S."/>
            <person name="Daugherty S.C."/>
            <person name="Kothari S.P."/>
            <person name="Giglio M.G."/>
            <person name="Zhou L."/>
            <person name="Haft D.H."/>
            <person name="Selengut J.D."/>
            <person name="Davidsen T.M."/>
            <person name="Yang Q."/>
            <person name="Zafar N."/>
            <person name="Ward N.L."/>
        </authorList>
    </citation>
    <scope>NUCLEOTIDE SEQUENCE [LARGE SCALE GENOMIC DNA]</scope>
    <source>
        <strain evidence="4 5">ATCC 15444</strain>
    </source>
</reference>
<dbReference type="GO" id="GO:0003677">
    <property type="term" value="F:DNA binding"/>
    <property type="evidence" value="ECO:0007669"/>
    <property type="project" value="UniProtKB-UniRule"/>
</dbReference>
<organism evidence="4 5">
    <name type="scientific">Hyphomonas neptunium (strain ATCC 15444)</name>
    <dbReference type="NCBI Taxonomy" id="228405"/>
    <lineage>
        <taxon>Bacteria</taxon>
        <taxon>Pseudomonadati</taxon>
        <taxon>Pseudomonadota</taxon>
        <taxon>Alphaproteobacteria</taxon>
        <taxon>Hyphomonadales</taxon>
        <taxon>Hyphomonadaceae</taxon>
        <taxon>Hyphomonas</taxon>
    </lineage>
</organism>
<evidence type="ECO:0000313" key="4">
    <source>
        <dbReference type="EMBL" id="ABI75908.1"/>
    </source>
</evidence>
<evidence type="ECO:0000313" key="5">
    <source>
        <dbReference type="Proteomes" id="UP000001959"/>
    </source>
</evidence>
<dbReference type="HOGENOM" id="CLU_069356_12_2_5"/>
<dbReference type="eggNOG" id="COG1309">
    <property type="taxonomic scope" value="Bacteria"/>
</dbReference>
<dbReference type="SUPFAM" id="SSF46689">
    <property type="entry name" value="Homeodomain-like"/>
    <property type="match status" value="1"/>
</dbReference>
<keyword evidence="5" id="KW-1185">Reference proteome</keyword>
<feature type="DNA-binding region" description="H-T-H motif" evidence="2">
    <location>
        <begin position="61"/>
        <end position="80"/>
    </location>
</feature>
<dbReference type="EMBL" id="CP000158">
    <property type="protein sequence ID" value="ABI75908.1"/>
    <property type="molecule type" value="Genomic_DNA"/>
</dbReference>
<dbReference type="InterPro" id="IPR001647">
    <property type="entry name" value="HTH_TetR"/>
</dbReference>
<dbReference type="InterPro" id="IPR009057">
    <property type="entry name" value="Homeodomain-like_sf"/>
</dbReference>
<gene>
    <name evidence="4" type="ordered locus">HNE_2977</name>
</gene>
<evidence type="ECO:0000256" key="1">
    <source>
        <dbReference type="ARBA" id="ARBA00023125"/>
    </source>
</evidence>
<dbReference type="PROSITE" id="PS50977">
    <property type="entry name" value="HTH_TETR_2"/>
    <property type="match status" value="1"/>
</dbReference>
<dbReference type="InterPro" id="IPR023772">
    <property type="entry name" value="DNA-bd_HTH_TetR-type_CS"/>
</dbReference>
<dbReference type="KEGG" id="hne:HNE_2977"/>
<dbReference type="PROSITE" id="PS01081">
    <property type="entry name" value="HTH_TETR_1"/>
    <property type="match status" value="1"/>
</dbReference>
<proteinExistence type="predicted"/>
<evidence type="ECO:0000259" key="3">
    <source>
        <dbReference type="PROSITE" id="PS50977"/>
    </source>
</evidence>
<feature type="domain" description="HTH tetR-type" evidence="3">
    <location>
        <begin position="38"/>
        <end position="98"/>
    </location>
</feature>
<dbReference type="Pfam" id="PF00440">
    <property type="entry name" value="TetR_N"/>
    <property type="match status" value="1"/>
</dbReference>